<keyword evidence="4" id="KW-1185">Reference proteome</keyword>
<dbReference type="Gene3D" id="1.25.40.10">
    <property type="entry name" value="Tetratricopeptide repeat domain"/>
    <property type="match status" value="6"/>
</dbReference>
<feature type="repeat" description="PPR" evidence="2">
    <location>
        <begin position="137"/>
        <end position="171"/>
    </location>
</feature>
<dbReference type="Pfam" id="PF13041">
    <property type="entry name" value="PPR_2"/>
    <property type="match status" value="5"/>
</dbReference>
<feature type="repeat" description="PPR" evidence="2">
    <location>
        <begin position="341"/>
        <end position="375"/>
    </location>
</feature>
<dbReference type="Proteomes" id="UP000825935">
    <property type="component" value="Chromosome 20"/>
</dbReference>
<evidence type="ECO:0008006" key="5">
    <source>
        <dbReference type="Google" id="ProtNLM"/>
    </source>
</evidence>
<evidence type="ECO:0000313" key="3">
    <source>
        <dbReference type="EMBL" id="KAH7332281.1"/>
    </source>
</evidence>
<dbReference type="SUPFAM" id="SSF48452">
    <property type="entry name" value="TPR-like"/>
    <property type="match status" value="2"/>
</dbReference>
<feature type="repeat" description="PPR" evidence="2">
    <location>
        <begin position="239"/>
        <end position="273"/>
    </location>
</feature>
<dbReference type="InterPro" id="IPR046960">
    <property type="entry name" value="PPR_At4g14850-like_plant"/>
</dbReference>
<dbReference type="NCBIfam" id="TIGR00756">
    <property type="entry name" value="PPR"/>
    <property type="match status" value="5"/>
</dbReference>
<dbReference type="EMBL" id="CM035425">
    <property type="protein sequence ID" value="KAH7332281.1"/>
    <property type="molecule type" value="Genomic_DNA"/>
</dbReference>
<evidence type="ECO:0000313" key="4">
    <source>
        <dbReference type="Proteomes" id="UP000825935"/>
    </source>
</evidence>
<evidence type="ECO:0000256" key="2">
    <source>
        <dbReference type="PROSITE-ProRule" id="PRU00708"/>
    </source>
</evidence>
<feature type="repeat" description="PPR" evidence="2">
    <location>
        <begin position="545"/>
        <end position="579"/>
    </location>
</feature>
<dbReference type="GO" id="GO:0003723">
    <property type="term" value="F:RNA binding"/>
    <property type="evidence" value="ECO:0007669"/>
    <property type="project" value="InterPro"/>
</dbReference>
<keyword evidence="1" id="KW-0677">Repeat</keyword>
<accession>A0A8T2SII2</accession>
<dbReference type="InterPro" id="IPR011990">
    <property type="entry name" value="TPR-like_helical_dom_sf"/>
</dbReference>
<dbReference type="GO" id="GO:0009451">
    <property type="term" value="P:RNA modification"/>
    <property type="evidence" value="ECO:0007669"/>
    <property type="project" value="InterPro"/>
</dbReference>
<dbReference type="FunFam" id="1.25.40.10:FF:000158">
    <property type="entry name" value="pentatricopeptide repeat-containing protein At2g33680"/>
    <property type="match status" value="1"/>
</dbReference>
<evidence type="ECO:0000256" key="1">
    <source>
        <dbReference type="ARBA" id="ARBA00022737"/>
    </source>
</evidence>
<dbReference type="Pfam" id="PF01535">
    <property type="entry name" value="PPR"/>
    <property type="match status" value="3"/>
</dbReference>
<organism evidence="3 4">
    <name type="scientific">Ceratopteris richardii</name>
    <name type="common">Triangle waterfern</name>
    <dbReference type="NCBI Taxonomy" id="49495"/>
    <lineage>
        <taxon>Eukaryota</taxon>
        <taxon>Viridiplantae</taxon>
        <taxon>Streptophyta</taxon>
        <taxon>Embryophyta</taxon>
        <taxon>Tracheophyta</taxon>
        <taxon>Polypodiopsida</taxon>
        <taxon>Polypodiidae</taxon>
        <taxon>Polypodiales</taxon>
        <taxon>Pteridineae</taxon>
        <taxon>Pteridaceae</taxon>
        <taxon>Parkerioideae</taxon>
        <taxon>Ceratopteris</taxon>
    </lineage>
</organism>
<gene>
    <name evidence="3" type="ORF">KP509_20G079700</name>
</gene>
<protein>
    <recommendedName>
        <fullName evidence="5">Pentatricopeptide repeat-containing protein</fullName>
    </recommendedName>
</protein>
<dbReference type="InterPro" id="IPR002885">
    <property type="entry name" value="PPR_rpt"/>
</dbReference>
<dbReference type="OrthoDB" id="509099at2759"/>
<dbReference type="PROSITE" id="PS51375">
    <property type="entry name" value="PPR"/>
    <property type="match status" value="5"/>
</dbReference>
<dbReference type="FunFam" id="1.25.40.10:FF:000031">
    <property type="entry name" value="Pentatricopeptide repeat-containing protein mitochondrial"/>
    <property type="match status" value="1"/>
</dbReference>
<reference evidence="3" key="1">
    <citation type="submission" date="2021-08" db="EMBL/GenBank/DDBJ databases">
        <title>WGS assembly of Ceratopteris richardii.</title>
        <authorList>
            <person name="Marchant D.B."/>
            <person name="Chen G."/>
            <person name="Jenkins J."/>
            <person name="Shu S."/>
            <person name="Leebens-Mack J."/>
            <person name="Grimwood J."/>
            <person name="Schmutz J."/>
            <person name="Soltis P."/>
            <person name="Soltis D."/>
            <person name="Chen Z.-H."/>
        </authorList>
    </citation>
    <scope>NUCLEOTIDE SEQUENCE</scope>
    <source>
        <strain evidence="3">Whitten #5841</strain>
        <tissue evidence="3">Leaf</tissue>
    </source>
</reference>
<dbReference type="AlphaFoldDB" id="A0A8T2SII2"/>
<proteinExistence type="predicted"/>
<comment type="caution">
    <text evidence="3">The sequence shown here is derived from an EMBL/GenBank/DDBJ whole genome shotgun (WGS) entry which is preliminary data.</text>
</comment>
<dbReference type="PANTHER" id="PTHR47926">
    <property type="entry name" value="PENTATRICOPEPTIDE REPEAT-CONTAINING PROTEIN"/>
    <property type="match status" value="1"/>
</dbReference>
<dbReference type="FunFam" id="1.25.40.10:FF:000144">
    <property type="entry name" value="Pentatricopeptide repeat-containing protein, mitochondrial"/>
    <property type="match status" value="1"/>
</dbReference>
<dbReference type="PANTHER" id="PTHR47926:SF382">
    <property type="entry name" value="PENTACOTRIPEPTIDE-REPEAT REGION OF PRORP DOMAIN-CONTAINING PROTEIN"/>
    <property type="match status" value="1"/>
</dbReference>
<name>A0A8T2SII2_CERRI</name>
<sequence length="724" mass="80012">MARKLPGELVGMLWKNYFRDPSQWWDKRCNKAGPAFPDFEHKITGHSLWIHGRFTPSWVLGELRITGAFPNDVVSAYVSLLRACAKNSDLSLGVKIHKDIQKKGLLHHCSDDLIIMYAKCGALEKARHLLETHKSKHVFSWTSLIAGYVRKGQCQDALAYFEKMQAEGLSPDAVTFGCFSKTCGTIRSLDKNEKDDADIGLQCLSRDNVKVGNKLVDIYTKSGAFANAQQMVNGPPMRNAAAWSSLIQSYAGQGQYGQALECFKQMQQEGISPNARAIMCLLKSCSTIGDADYGDKIHNEINKKEPLKNDKVLGTAVVDMYAKCGATTKAQQVFDGLHTRDIISWNALIAGYAQQGQGEQALECFENMKNDGISPNSVTFLSILKACGNMEAAEEGKRFHVRIVGEGLHENNIVLGNALIDMYAKCGKLEKSLRVLQELPNRDFISWSALIAGYAKQGQAEQAIEAFEKMQQEGFPPNKIMFLCMLKACSSMQAADRGEQIHGEIARQGLLMEDHMLCKALVDMYVKCGALGMAKQVLDEFPTQNVASWNALIAGYIQEGECRQALKCFQQMESKGLFPDARTFMCVLKVCGLMGLMEDAENYFGAMHTKYDVCPDLSHYTCIVGAFGNAGLLEKAAGIVQQMPCFEHPIAVWLALLGACQKWAYVKLGKWAFEKAVKIDNSHATAYILMANIYRAAGMLENAKMIEAMKIKNNTCKPSLCAGA</sequence>
<dbReference type="GO" id="GO:0048731">
    <property type="term" value="P:system development"/>
    <property type="evidence" value="ECO:0007669"/>
    <property type="project" value="UniProtKB-ARBA"/>
</dbReference>
<feature type="repeat" description="PPR" evidence="2">
    <location>
        <begin position="443"/>
        <end position="477"/>
    </location>
</feature>